<gene>
    <name evidence="1" type="ORF">SAMN05660649_04498</name>
</gene>
<dbReference type="AlphaFoldDB" id="A0A1I2YMM4"/>
<sequence>MLAENAVFLLTANRGYGTVVYSEEYPISFSLEIGHFIIFEVYFINNMDLLLAQRLVFA</sequence>
<name>A0A1I2YMM4_9FIRM</name>
<reference evidence="2" key="1">
    <citation type="submission" date="2016-10" db="EMBL/GenBank/DDBJ databases">
        <authorList>
            <person name="Varghese N."/>
            <person name="Submissions S."/>
        </authorList>
    </citation>
    <scope>NUCLEOTIDE SEQUENCE [LARGE SCALE GENOMIC DNA]</scope>
    <source>
        <strain evidence="2">DSM 17038</strain>
    </source>
</reference>
<protein>
    <submittedName>
        <fullName evidence="1">Uncharacterized protein</fullName>
    </submittedName>
</protein>
<organism evidence="1 2">
    <name type="scientific">Desulfotruncus arcticus DSM 17038</name>
    <dbReference type="NCBI Taxonomy" id="1121424"/>
    <lineage>
        <taxon>Bacteria</taxon>
        <taxon>Bacillati</taxon>
        <taxon>Bacillota</taxon>
        <taxon>Clostridia</taxon>
        <taxon>Eubacteriales</taxon>
        <taxon>Desulfallaceae</taxon>
        <taxon>Desulfotruncus</taxon>
    </lineage>
</organism>
<evidence type="ECO:0000313" key="2">
    <source>
        <dbReference type="Proteomes" id="UP000199337"/>
    </source>
</evidence>
<keyword evidence="2" id="KW-1185">Reference proteome</keyword>
<dbReference type="Proteomes" id="UP000199337">
    <property type="component" value="Unassembled WGS sequence"/>
</dbReference>
<proteinExistence type="predicted"/>
<accession>A0A1I2YMM4</accession>
<evidence type="ECO:0000313" key="1">
    <source>
        <dbReference type="EMBL" id="SFH26924.1"/>
    </source>
</evidence>
<dbReference type="EMBL" id="FOOX01000022">
    <property type="protein sequence ID" value="SFH26924.1"/>
    <property type="molecule type" value="Genomic_DNA"/>
</dbReference>